<evidence type="ECO:0000256" key="2">
    <source>
        <dbReference type="ARBA" id="ARBA00022487"/>
    </source>
</evidence>
<evidence type="ECO:0000256" key="4">
    <source>
        <dbReference type="ARBA" id="ARBA00023157"/>
    </source>
</evidence>
<protein>
    <submittedName>
        <fullName evidence="7">Cutinase family protein</fullName>
    </submittedName>
</protein>
<feature type="transmembrane region" description="Helical" evidence="6">
    <location>
        <begin position="83"/>
        <end position="106"/>
    </location>
</feature>
<evidence type="ECO:0000256" key="3">
    <source>
        <dbReference type="ARBA" id="ARBA00022801"/>
    </source>
</evidence>
<feature type="region of interest" description="Disordered" evidence="5">
    <location>
        <begin position="631"/>
        <end position="667"/>
    </location>
</feature>
<dbReference type="EMBL" id="JBBEGL010000004">
    <property type="protein sequence ID" value="MEJ2887948.1"/>
    <property type="molecule type" value="Genomic_DNA"/>
</dbReference>
<dbReference type="InterPro" id="IPR029058">
    <property type="entry name" value="AB_hydrolase_fold"/>
</dbReference>
<feature type="transmembrane region" description="Helical" evidence="6">
    <location>
        <begin position="41"/>
        <end position="62"/>
    </location>
</feature>
<keyword evidence="4" id="KW-1015">Disulfide bond</keyword>
<keyword evidence="8" id="KW-1185">Reference proteome</keyword>
<keyword evidence="6" id="KW-0472">Membrane</keyword>
<comment type="caution">
    <text evidence="7">The sequence shown here is derived from an EMBL/GenBank/DDBJ whole genome shotgun (WGS) entry which is preliminary data.</text>
</comment>
<dbReference type="PANTHER" id="PTHR33630:SF9">
    <property type="entry name" value="CUTINASE 4"/>
    <property type="match status" value="1"/>
</dbReference>
<name>A0ABU8N8D9_9PSEU</name>
<dbReference type="SMART" id="SM01110">
    <property type="entry name" value="Cutinase"/>
    <property type="match status" value="1"/>
</dbReference>
<dbReference type="InterPro" id="IPR000675">
    <property type="entry name" value="Cutinase/axe"/>
</dbReference>
<evidence type="ECO:0000256" key="5">
    <source>
        <dbReference type="SAM" id="MobiDB-lite"/>
    </source>
</evidence>
<dbReference type="Proteomes" id="UP001370100">
    <property type="component" value="Unassembled WGS sequence"/>
</dbReference>
<reference evidence="7 8" key="1">
    <citation type="submission" date="2024-03" db="EMBL/GenBank/DDBJ databases">
        <title>Actinomycetospora sp. OC33-EN06, a novel actinomycete isolated from wild orchid (Aerides multiflora).</title>
        <authorList>
            <person name="Suriyachadkun C."/>
        </authorList>
    </citation>
    <scope>NUCLEOTIDE SEQUENCE [LARGE SCALE GENOMIC DNA]</scope>
    <source>
        <strain evidence="7 8">OC33-EN06</strain>
    </source>
</reference>
<evidence type="ECO:0000313" key="8">
    <source>
        <dbReference type="Proteomes" id="UP001370100"/>
    </source>
</evidence>
<keyword evidence="6" id="KW-1133">Transmembrane helix</keyword>
<dbReference type="Pfam" id="PF01083">
    <property type="entry name" value="Cutinase"/>
    <property type="match status" value="1"/>
</dbReference>
<evidence type="ECO:0000256" key="6">
    <source>
        <dbReference type="SAM" id="Phobius"/>
    </source>
</evidence>
<sequence length="667" mass="68700">MATEDAAAGEGSSGGLTTAGEPIAVDAGPQYPVGGVDAGDAAIGAGALVVALAAVVAGVATARLRRQAAANGPRGPTYSQRTIVVVLAVALAASATVIVAAVAVAAPADDTCKNFYFVNARGSDQDYDRPSTLLHAPEGQAVRDGVDAAIVAGGREPGGENINLNYPAADVKPMIFAVAGFFAAPDSAMLGLAQRQVAAYLDSERQAEAGFAQAVNQIVAQCESVGRPARVVLSGYSQGAMAAHNYLVRLADQGREKERTAIVGAVLVADPERLPNSTIRDFSVAEPRGDDSYGVCEALGLFPVTGRPSCLPDYAPITAVPSQLRDRTSQLCADGDLVCDTGTVINQTLALDLATAGVRGYGIHTNCEAYCGDDADAAGREVGGKILARMGPVGGPPGGTPGGELTTGLTPGLSADEGPPGLMILAVAPERCPAPSNRVVAELRSSEGFVAASDSTYLSADGSQATVIALRGRLKTRFEPYNPPPSEWEQSPPGDYTVSISCRALDYETREEPTVKAFPDLPFVMTNPYTVDVSATRVRTTEGLRVRSNQPCPPGSALARARLAKAYDPAPSYEYTYSGDAEVAADGSWSAEFPEFPALPDGDYGLYATCITSDYFGSLAYGLSATITLDRSEPGGADVSVEDAAPVREPAPASEDPEDAAERTGSG</sequence>
<dbReference type="RefSeq" id="WP_337714438.1">
    <property type="nucleotide sequence ID" value="NZ_JBBEGL010000004.1"/>
</dbReference>
<keyword evidence="6" id="KW-0812">Transmembrane</keyword>
<keyword evidence="2" id="KW-0719">Serine esterase</keyword>
<dbReference type="PANTHER" id="PTHR33630">
    <property type="entry name" value="CUTINASE RV1984C-RELATED-RELATED"/>
    <property type="match status" value="1"/>
</dbReference>
<proteinExistence type="inferred from homology"/>
<dbReference type="SUPFAM" id="SSF53474">
    <property type="entry name" value="alpha/beta-Hydrolases"/>
    <property type="match status" value="1"/>
</dbReference>
<accession>A0ABU8N8D9</accession>
<evidence type="ECO:0000256" key="1">
    <source>
        <dbReference type="ARBA" id="ARBA00007534"/>
    </source>
</evidence>
<keyword evidence="3" id="KW-0378">Hydrolase</keyword>
<gene>
    <name evidence="7" type="ORF">WCD41_15920</name>
</gene>
<comment type="similarity">
    <text evidence="1">Belongs to the cutinase family.</text>
</comment>
<dbReference type="Gene3D" id="3.40.50.1820">
    <property type="entry name" value="alpha/beta hydrolase"/>
    <property type="match status" value="1"/>
</dbReference>
<evidence type="ECO:0000313" key="7">
    <source>
        <dbReference type="EMBL" id="MEJ2887948.1"/>
    </source>
</evidence>
<organism evidence="7 8">
    <name type="scientific">Actinomycetospora aeridis</name>
    <dbReference type="NCBI Taxonomy" id="3129231"/>
    <lineage>
        <taxon>Bacteria</taxon>
        <taxon>Bacillati</taxon>
        <taxon>Actinomycetota</taxon>
        <taxon>Actinomycetes</taxon>
        <taxon>Pseudonocardiales</taxon>
        <taxon>Pseudonocardiaceae</taxon>
        <taxon>Actinomycetospora</taxon>
    </lineage>
</organism>